<evidence type="ECO:0000256" key="1">
    <source>
        <dbReference type="SAM" id="MobiDB-lite"/>
    </source>
</evidence>
<keyword evidence="2" id="KW-0812">Transmembrane</keyword>
<keyword evidence="2" id="KW-0472">Membrane</keyword>
<organism evidence="3 4">
    <name type="scientific">Hydrocarboniclastica marina</name>
    <dbReference type="NCBI Taxonomy" id="2259620"/>
    <lineage>
        <taxon>Bacteria</taxon>
        <taxon>Pseudomonadati</taxon>
        <taxon>Pseudomonadota</taxon>
        <taxon>Gammaproteobacteria</taxon>
        <taxon>Alteromonadales</taxon>
        <taxon>Alteromonadaceae</taxon>
        <taxon>Hydrocarboniclastica</taxon>
    </lineage>
</organism>
<accession>A0A4V1D8K0</accession>
<dbReference type="RefSeq" id="WP_136547758.1">
    <property type="nucleotide sequence ID" value="NZ_CP031093.1"/>
</dbReference>
<evidence type="ECO:0000313" key="4">
    <source>
        <dbReference type="Proteomes" id="UP000298049"/>
    </source>
</evidence>
<dbReference type="AlphaFoldDB" id="A0A4V1D8K0"/>
<proteinExistence type="predicted"/>
<feature type="compositionally biased region" description="Basic and acidic residues" evidence="1">
    <location>
        <begin position="59"/>
        <end position="85"/>
    </location>
</feature>
<name>A0A4V1D8K0_9ALTE</name>
<dbReference type="Proteomes" id="UP000298049">
    <property type="component" value="Chromosome"/>
</dbReference>
<reference evidence="3 4" key="1">
    <citation type="submission" date="2018-07" db="EMBL/GenBank/DDBJ databases">
        <title>Marsedoiliclastica nanhaica gen. nov. sp. nov., a novel marine hydrocarbonoclastic bacterium isolated from an in-situ enriched hydrocarbon-degrading consortium in deep-sea sediment.</title>
        <authorList>
            <person name="Dong C."/>
            <person name="Ma T."/>
            <person name="Liu R."/>
            <person name="Shao Z."/>
        </authorList>
    </citation>
    <scope>NUCLEOTIDE SEQUENCE [LARGE SCALE GENOMIC DNA]</scope>
    <source>
        <strain evidence="4">soil36-7</strain>
    </source>
</reference>
<gene>
    <name evidence="3" type="ORF">soil367_05700</name>
</gene>
<keyword evidence="4" id="KW-1185">Reference proteome</keyword>
<keyword evidence="2" id="KW-1133">Transmembrane helix</keyword>
<sequence>MLSQFFAGVGVIVLLGFVAYLGYDTRRRTLSLREAREKASARTRREPWSGWAWVGGSESEPRRVWVGERGSKPEPDPEIVEERKREPRRRPVRAAAPGRARELKKSYEEEVEELRRSIEKLSQKTAAAAKRTPPKSEEDDG</sequence>
<protein>
    <submittedName>
        <fullName evidence="3">Uncharacterized protein</fullName>
    </submittedName>
</protein>
<dbReference type="KEGG" id="hmi:soil367_05700"/>
<feature type="compositionally biased region" description="Basic and acidic residues" evidence="1">
    <location>
        <begin position="99"/>
        <end position="122"/>
    </location>
</feature>
<evidence type="ECO:0000256" key="2">
    <source>
        <dbReference type="SAM" id="Phobius"/>
    </source>
</evidence>
<feature type="transmembrane region" description="Helical" evidence="2">
    <location>
        <begin position="6"/>
        <end position="23"/>
    </location>
</feature>
<feature type="region of interest" description="Disordered" evidence="1">
    <location>
        <begin position="55"/>
        <end position="141"/>
    </location>
</feature>
<evidence type="ECO:0000313" key="3">
    <source>
        <dbReference type="EMBL" id="QCF25460.1"/>
    </source>
</evidence>
<dbReference type="EMBL" id="CP031093">
    <property type="protein sequence ID" value="QCF25460.1"/>
    <property type="molecule type" value="Genomic_DNA"/>
</dbReference>